<keyword evidence="4" id="KW-1185">Reference proteome</keyword>
<evidence type="ECO:0000313" key="4">
    <source>
        <dbReference type="Proteomes" id="UP000807769"/>
    </source>
</evidence>
<evidence type="ECO:0000313" key="3">
    <source>
        <dbReference type="EMBL" id="KAG1791791.1"/>
    </source>
</evidence>
<dbReference type="AlphaFoldDB" id="A0A9P7ANA4"/>
<dbReference type="EMBL" id="JABBWG010000554">
    <property type="protein sequence ID" value="KAG1791791.1"/>
    <property type="molecule type" value="Genomic_DNA"/>
</dbReference>
<keyword evidence="1" id="KW-0812">Transmembrane</keyword>
<evidence type="ECO:0000259" key="2">
    <source>
        <dbReference type="Pfam" id="PF00270"/>
    </source>
</evidence>
<feature type="transmembrane region" description="Helical" evidence="1">
    <location>
        <begin position="48"/>
        <end position="71"/>
    </location>
</feature>
<accession>A0A9P7ANA4</accession>
<feature type="non-terminal residue" evidence="3">
    <location>
        <position position="1"/>
    </location>
</feature>
<proteinExistence type="predicted"/>
<feature type="domain" description="DEAD/DEAH-box helicase" evidence="2">
    <location>
        <begin position="23"/>
        <end position="117"/>
    </location>
</feature>
<keyword evidence="1" id="KW-1133">Transmembrane helix</keyword>
<dbReference type="GO" id="GO:0005524">
    <property type="term" value="F:ATP binding"/>
    <property type="evidence" value="ECO:0007669"/>
    <property type="project" value="InterPro"/>
</dbReference>
<dbReference type="GO" id="GO:0003676">
    <property type="term" value="F:nucleic acid binding"/>
    <property type="evidence" value="ECO:0007669"/>
    <property type="project" value="InterPro"/>
</dbReference>
<dbReference type="Proteomes" id="UP000807769">
    <property type="component" value="Unassembled WGS sequence"/>
</dbReference>
<protein>
    <recommendedName>
        <fullName evidence="2">DEAD/DEAH-box helicase domain-containing protein</fullName>
    </recommendedName>
</protein>
<gene>
    <name evidence="3" type="ORF">BJ212DRAFT_1243624</name>
</gene>
<feature type="non-terminal residue" evidence="3">
    <location>
        <position position="122"/>
    </location>
</feature>
<sequence>IPDNATIKAMVRRRYNIRPCNFQIQSAVEQLKCRDVITVAPTGVGKTLMFWVPLLFTGNVVMTVITALNSLGDQNVKELNMLGLTCINVTGQNMSDELFKEIEDLHYRVVIISPELVILSYP</sequence>
<name>A0A9P7ANA4_9AGAM</name>
<comment type="caution">
    <text evidence="3">The sequence shown here is derived from an EMBL/GenBank/DDBJ whole genome shotgun (WGS) entry which is preliminary data.</text>
</comment>
<organism evidence="3 4">
    <name type="scientific">Suillus subaureus</name>
    <dbReference type="NCBI Taxonomy" id="48587"/>
    <lineage>
        <taxon>Eukaryota</taxon>
        <taxon>Fungi</taxon>
        <taxon>Dikarya</taxon>
        <taxon>Basidiomycota</taxon>
        <taxon>Agaricomycotina</taxon>
        <taxon>Agaricomycetes</taxon>
        <taxon>Agaricomycetidae</taxon>
        <taxon>Boletales</taxon>
        <taxon>Suillineae</taxon>
        <taxon>Suillaceae</taxon>
        <taxon>Suillus</taxon>
    </lineage>
</organism>
<dbReference type="Pfam" id="PF00270">
    <property type="entry name" value="DEAD"/>
    <property type="match status" value="1"/>
</dbReference>
<dbReference type="OrthoDB" id="2648609at2759"/>
<dbReference type="Gene3D" id="3.40.50.300">
    <property type="entry name" value="P-loop containing nucleotide triphosphate hydrolases"/>
    <property type="match status" value="1"/>
</dbReference>
<dbReference type="InterPro" id="IPR027417">
    <property type="entry name" value="P-loop_NTPase"/>
</dbReference>
<keyword evidence="1" id="KW-0472">Membrane</keyword>
<evidence type="ECO:0000256" key="1">
    <source>
        <dbReference type="SAM" id="Phobius"/>
    </source>
</evidence>
<reference evidence="3" key="1">
    <citation type="journal article" date="2020" name="New Phytol.">
        <title>Comparative genomics reveals dynamic genome evolution in host specialist ectomycorrhizal fungi.</title>
        <authorList>
            <person name="Lofgren L.A."/>
            <person name="Nguyen N.H."/>
            <person name="Vilgalys R."/>
            <person name="Ruytinx J."/>
            <person name="Liao H.L."/>
            <person name="Branco S."/>
            <person name="Kuo A."/>
            <person name="LaButti K."/>
            <person name="Lipzen A."/>
            <person name="Andreopoulos W."/>
            <person name="Pangilinan J."/>
            <person name="Riley R."/>
            <person name="Hundley H."/>
            <person name="Na H."/>
            <person name="Barry K."/>
            <person name="Grigoriev I.V."/>
            <person name="Stajich J.E."/>
            <person name="Kennedy P.G."/>
        </authorList>
    </citation>
    <scope>NUCLEOTIDE SEQUENCE</scope>
    <source>
        <strain evidence="3">MN1</strain>
    </source>
</reference>
<dbReference type="InterPro" id="IPR011545">
    <property type="entry name" value="DEAD/DEAH_box_helicase_dom"/>
</dbReference>
<dbReference type="SUPFAM" id="SSF52540">
    <property type="entry name" value="P-loop containing nucleoside triphosphate hydrolases"/>
    <property type="match status" value="1"/>
</dbReference>
<dbReference type="GeneID" id="64623637"/>
<dbReference type="RefSeq" id="XP_041184864.1">
    <property type="nucleotide sequence ID" value="XM_041329620.1"/>
</dbReference>